<proteinExistence type="inferred from homology"/>
<dbReference type="InParanoid" id="A5E2R2"/>
<dbReference type="OMA" id="GWGQFKP"/>
<name>A5E2R2_LODEL</name>
<dbReference type="InterPro" id="IPR014729">
    <property type="entry name" value="Rossmann-like_a/b/a_fold"/>
</dbReference>
<keyword evidence="13" id="KW-1185">Reference proteome</keyword>
<dbReference type="Pfam" id="PF00579">
    <property type="entry name" value="tRNA-synt_1b"/>
    <property type="match status" value="1"/>
</dbReference>
<evidence type="ECO:0000256" key="3">
    <source>
        <dbReference type="ARBA" id="ARBA00013161"/>
    </source>
</evidence>
<dbReference type="OrthoDB" id="15808at2759"/>
<evidence type="ECO:0000256" key="11">
    <source>
        <dbReference type="RuleBase" id="RU363036"/>
    </source>
</evidence>
<keyword evidence="4 11" id="KW-0436">Ligase</keyword>
<dbReference type="FunCoup" id="A5E2R2">
    <property type="interactions" value="391"/>
</dbReference>
<accession>A5E2R2</accession>
<evidence type="ECO:0000256" key="10">
    <source>
        <dbReference type="ARBA" id="ARBA00069760"/>
    </source>
</evidence>
<dbReference type="FunFam" id="3.40.50.620:FF:000082">
    <property type="entry name" value="MSW1p Mitochondrial tryptophanyl-tRNA synthetase"/>
    <property type="match status" value="1"/>
</dbReference>
<dbReference type="PANTHER" id="PTHR43766">
    <property type="entry name" value="TRYPTOPHAN--TRNA LIGASE, MITOCHONDRIAL"/>
    <property type="match status" value="1"/>
</dbReference>
<dbReference type="EMBL" id="CH981528">
    <property type="protein sequence ID" value="EDK45720.1"/>
    <property type="molecule type" value="Genomic_DNA"/>
</dbReference>
<dbReference type="PRINTS" id="PR01039">
    <property type="entry name" value="TRNASYNTHTRP"/>
</dbReference>
<keyword evidence="6 11" id="KW-0067">ATP-binding</keyword>
<protein>
    <recommendedName>
        <fullName evidence="10">Tryptophan--tRNA ligase, mitochondrial</fullName>
        <ecNumber evidence="3">6.1.1.2</ecNumber>
    </recommendedName>
    <alternativeName>
        <fullName evidence="9">Tryptophanyl-tRNA synthetase</fullName>
    </alternativeName>
</protein>
<dbReference type="InterPro" id="IPR050203">
    <property type="entry name" value="Trp-tRNA_synthetase"/>
</dbReference>
<keyword evidence="8 11" id="KW-0030">Aminoacyl-tRNA synthetase</keyword>
<comment type="subcellular location">
    <subcellularLocation>
        <location evidence="1">Mitochondrion matrix</location>
    </subcellularLocation>
</comment>
<dbReference type="GO" id="GO:0004830">
    <property type="term" value="F:tryptophan-tRNA ligase activity"/>
    <property type="evidence" value="ECO:0007669"/>
    <property type="project" value="UniProtKB-EC"/>
</dbReference>
<dbReference type="GO" id="GO:0070183">
    <property type="term" value="P:mitochondrial tryptophanyl-tRNA aminoacylation"/>
    <property type="evidence" value="ECO:0007669"/>
    <property type="project" value="EnsemblFungi"/>
</dbReference>
<dbReference type="GO" id="GO:0005524">
    <property type="term" value="F:ATP binding"/>
    <property type="evidence" value="ECO:0007669"/>
    <property type="project" value="UniProtKB-KW"/>
</dbReference>
<dbReference type="Proteomes" id="UP000001996">
    <property type="component" value="Unassembled WGS sequence"/>
</dbReference>
<dbReference type="AlphaFoldDB" id="A5E2R2"/>
<evidence type="ECO:0000256" key="8">
    <source>
        <dbReference type="ARBA" id="ARBA00023146"/>
    </source>
</evidence>
<comment type="similarity">
    <text evidence="2 11">Belongs to the class-I aminoacyl-tRNA synthetase family.</text>
</comment>
<dbReference type="GO" id="GO:0005759">
    <property type="term" value="C:mitochondrial matrix"/>
    <property type="evidence" value="ECO:0007669"/>
    <property type="project" value="UniProtKB-SubCell"/>
</dbReference>
<dbReference type="VEuPathDB" id="FungiDB:LELG_03899"/>
<gene>
    <name evidence="12" type="ORF">LELG_03899</name>
</gene>
<dbReference type="InterPro" id="IPR002305">
    <property type="entry name" value="aa-tRNA-synth_Ic"/>
</dbReference>
<dbReference type="HOGENOM" id="CLU_029244_1_3_1"/>
<dbReference type="KEGG" id="lel:PVL30_004723"/>
<evidence type="ECO:0000313" key="13">
    <source>
        <dbReference type="Proteomes" id="UP000001996"/>
    </source>
</evidence>
<dbReference type="eggNOG" id="KOG2713">
    <property type="taxonomic scope" value="Eukaryota"/>
</dbReference>
<evidence type="ECO:0000313" key="12">
    <source>
        <dbReference type="EMBL" id="EDK45720.1"/>
    </source>
</evidence>
<dbReference type="STRING" id="379508.A5E2R2"/>
<dbReference type="NCBIfam" id="TIGR00233">
    <property type="entry name" value="trpS"/>
    <property type="match status" value="1"/>
</dbReference>
<keyword evidence="5 11" id="KW-0547">Nucleotide-binding</keyword>
<dbReference type="Gene3D" id="3.40.50.620">
    <property type="entry name" value="HUPs"/>
    <property type="match status" value="1"/>
</dbReference>
<dbReference type="GeneID" id="5232073"/>
<evidence type="ECO:0000256" key="9">
    <source>
        <dbReference type="ARBA" id="ARBA00030268"/>
    </source>
</evidence>
<dbReference type="Gene3D" id="1.10.240.10">
    <property type="entry name" value="Tyrosyl-Transfer RNA Synthetase"/>
    <property type="match status" value="1"/>
</dbReference>
<reference evidence="12 13" key="1">
    <citation type="journal article" date="2009" name="Nature">
        <title>Evolution of pathogenicity and sexual reproduction in eight Candida genomes.</title>
        <authorList>
            <person name="Butler G."/>
            <person name="Rasmussen M.D."/>
            <person name="Lin M.F."/>
            <person name="Santos M.A."/>
            <person name="Sakthikumar S."/>
            <person name="Munro C.A."/>
            <person name="Rheinbay E."/>
            <person name="Grabherr M."/>
            <person name="Forche A."/>
            <person name="Reedy J.L."/>
            <person name="Agrafioti I."/>
            <person name="Arnaud M.B."/>
            <person name="Bates S."/>
            <person name="Brown A.J."/>
            <person name="Brunke S."/>
            <person name="Costanzo M.C."/>
            <person name="Fitzpatrick D.A."/>
            <person name="de Groot P.W."/>
            <person name="Harris D."/>
            <person name="Hoyer L.L."/>
            <person name="Hube B."/>
            <person name="Klis F.M."/>
            <person name="Kodira C."/>
            <person name="Lennard N."/>
            <person name="Logue M.E."/>
            <person name="Martin R."/>
            <person name="Neiman A.M."/>
            <person name="Nikolaou E."/>
            <person name="Quail M.A."/>
            <person name="Quinn J."/>
            <person name="Santos M.C."/>
            <person name="Schmitzberger F.F."/>
            <person name="Sherlock G."/>
            <person name="Shah P."/>
            <person name="Silverstein K.A."/>
            <person name="Skrzypek M.S."/>
            <person name="Soll D."/>
            <person name="Staggs R."/>
            <person name="Stansfield I."/>
            <person name="Stumpf M.P."/>
            <person name="Sudbery P.E."/>
            <person name="Srikantha T."/>
            <person name="Zeng Q."/>
            <person name="Berman J."/>
            <person name="Berriman M."/>
            <person name="Heitman J."/>
            <person name="Gow N.A."/>
            <person name="Lorenz M.C."/>
            <person name="Birren B.W."/>
            <person name="Kellis M."/>
            <person name="Cuomo C.A."/>
        </authorList>
    </citation>
    <scope>NUCLEOTIDE SEQUENCE [LARGE SCALE GENOMIC DNA]</scope>
    <source>
        <strain evidence="13">ATCC 11503 / BCRC 21390 / CBS 2605 / JCM 1781 / NBRC 1676 / NRRL YB-4239</strain>
    </source>
</reference>
<dbReference type="SUPFAM" id="SSF52374">
    <property type="entry name" value="Nucleotidylyl transferase"/>
    <property type="match status" value="1"/>
</dbReference>
<dbReference type="PROSITE" id="PS00178">
    <property type="entry name" value="AA_TRNA_LIGASE_I"/>
    <property type="match status" value="1"/>
</dbReference>
<evidence type="ECO:0000256" key="4">
    <source>
        <dbReference type="ARBA" id="ARBA00022598"/>
    </source>
</evidence>
<sequence>MLSRHTIKTSSTASRAVRFVQSVYNVNAISTAQVARKIDSLRCVSSSSKTPAIQETGTYEHLPAGSRVFSMIQPTGKIHLGNYLGAVKSWRTLSDSNADSKFIFGVADLHAFTIHQPSQNLRSHRYEAIASLLASGLNIDKCILYFQSAVPEHLELNWYLTCMTSMGQLNRMTQWKSKAQLTQHSNVLDDATVEATKAGLFCYPALQAADILLFKSTHVPVGDDQSQHLELCRDIATRFNSTYGKEYFPIPKTLLTPAKKILSLKNPEKKMSKSDPVQAGCVYVTDSPEDIQRKIKKAVTDSIQGEWTYDPVNRPGISNLLNIVSGLSDKTIAEATADVQHCKDHKSLKDYVADLIVNEFSDKRQLYNDLLQNKDYLDEVCKTGRDQARELALVNIKQIKEIIGLD</sequence>
<organism evidence="12 13">
    <name type="scientific">Lodderomyces elongisporus (strain ATCC 11503 / CBS 2605 / JCM 1781 / NBRC 1676 / NRRL YB-4239)</name>
    <name type="common">Yeast</name>
    <name type="synonym">Saccharomyces elongisporus</name>
    <dbReference type="NCBI Taxonomy" id="379508"/>
    <lineage>
        <taxon>Eukaryota</taxon>
        <taxon>Fungi</taxon>
        <taxon>Dikarya</taxon>
        <taxon>Ascomycota</taxon>
        <taxon>Saccharomycotina</taxon>
        <taxon>Pichiomycetes</taxon>
        <taxon>Debaryomycetaceae</taxon>
        <taxon>Candida/Lodderomyces clade</taxon>
        <taxon>Lodderomyces</taxon>
    </lineage>
</organism>
<evidence type="ECO:0000256" key="2">
    <source>
        <dbReference type="ARBA" id="ARBA00005594"/>
    </source>
</evidence>
<dbReference type="FunFam" id="1.10.240.10:FF:000002">
    <property type="entry name" value="Tryptophan--tRNA ligase"/>
    <property type="match status" value="1"/>
</dbReference>
<keyword evidence="7 11" id="KW-0648">Protein biosynthesis</keyword>
<dbReference type="CDD" id="cd00806">
    <property type="entry name" value="TrpRS_core"/>
    <property type="match status" value="1"/>
</dbReference>
<dbReference type="InterPro" id="IPR002306">
    <property type="entry name" value="Trp-tRNA-ligase"/>
</dbReference>
<evidence type="ECO:0000256" key="5">
    <source>
        <dbReference type="ARBA" id="ARBA00022741"/>
    </source>
</evidence>
<dbReference type="PANTHER" id="PTHR43766:SF1">
    <property type="entry name" value="TRYPTOPHAN--TRNA LIGASE, MITOCHONDRIAL"/>
    <property type="match status" value="1"/>
</dbReference>
<evidence type="ECO:0000256" key="1">
    <source>
        <dbReference type="ARBA" id="ARBA00004305"/>
    </source>
</evidence>
<evidence type="ECO:0000256" key="6">
    <source>
        <dbReference type="ARBA" id="ARBA00022840"/>
    </source>
</evidence>
<dbReference type="InterPro" id="IPR001412">
    <property type="entry name" value="aa-tRNA-synth_I_CS"/>
</dbReference>
<evidence type="ECO:0000256" key="7">
    <source>
        <dbReference type="ARBA" id="ARBA00022917"/>
    </source>
</evidence>
<dbReference type="EC" id="6.1.1.2" evidence="3"/>